<reference evidence="3" key="1">
    <citation type="submission" date="2019-01" db="EMBL/GenBank/DDBJ databases">
        <title>Cytophagaceae bacterium strain CAR-16.</title>
        <authorList>
            <person name="Chen W.-M."/>
        </authorList>
    </citation>
    <scope>NUCLEOTIDE SEQUENCE [LARGE SCALE GENOMIC DNA]</scope>
    <source>
        <strain evidence="3">CHR27</strain>
    </source>
</reference>
<evidence type="ECO:0000256" key="1">
    <source>
        <dbReference type="ARBA" id="ARBA00022801"/>
    </source>
</evidence>
<proteinExistence type="predicted"/>
<dbReference type="GO" id="GO:0009446">
    <property type="term" value="P:putrescine biosynthetic process"/>
    <property type="evidence" value="ECO:0007669"/>
    <property type="project" value="InterPro"/>
</dbReference>
<comment type="caution">
    <text evidence="2">The sequence shown here is derived from an EMBL/GenBank/DDBJ whole genome shotgun (WGS) entry which is preliminary data.</text>
</comment>
<dbReference type="InterPro" id="IPR007466">
    <property type="entry name" value="Peptidyl-Arg-deiminase_porph"/>
</dbReference>
<dbReference type="EMBL" id="SBKP01000008">
    <property type="protein sequence ID" value="RXR28542.1"/>
    <property type="molecule type" value="Genomic_DNA"/>
</dbReference>
<evidence type="ECO:0000313" key="3">
    <source>
        <dbReference type="Proteomes" id="UP000290958"/>
    </source>
</evidence>
<sequence>MTIRMPAEWEPHEWLWIGFPWNADEWGGAETLARAQAQLCAFADAVRAGGKGEEVRLVCNDGASAAQASILLTSDVKIVIEPIGDVWLRDTGPIAVVDGAGNRSLTDFRFNGWGGKYEMPGDEDIGARLAAGTPLPCRSVPLIFEGGAVDSDGTGLFVTTEDCLLNPNRNPGLDRRQIETLLAGSLGLTDMLWLGDGLVNDHTDGHVDNLARFVAPGVIAIPEASTDDDPNAAIYADACERAKAHGLTVAPMPSPGRVEADGAVIPASYMNFLIGNAAVIVPAYGRPNDAAAVEALRPFFLGREVVALPSDAILAGGGSFHCTSQQMPAPTDR</sequence>
<dbReference type="Gene3D" id="3.75.10.10">
    <property type="entry name" value="L-arginine/glycine Amidinotransferase, Chain A"/>
    <property type="match status" value="1"/>
</dbReference>
<keyword evidence="3" id="KW-1185">Reference proteome</keyword>
<dbReference type="OrthoDB" id="9808013at2"/>
<dbReference type="Pfam" id="PF04371">
    <property type="entry name" value="PAD_porph"/>
    <property type="match status" value="1"/>
</dbReference>
<dbReference type="RefSeq" id="WP_129404288.1">
    <property type="nucleotide sequence ID" value="NZ_SBKP01000008.1"/>
</dbReference>
<evidence type="ECO:0000313" key="2">
    <source>
        <dbReference type="EMBL" id="RXR28542.1"/>
    </source>
</evidence>
<dbReference type="PANTHER" id="PTHR31377:SF0">
    <property type="entry name" value="AGMATINE DEIMINASE-RELATED"/>
    <property type="match status" value="1"/>
</dbReference>
<dbReference type="GO" id="GO:0047632">
    <property type="term" value="F:agmatine deiminase activity"/>
    <property type="evidence" value="ECO:0007669"/>
    <property type="project" value="TreeGrafter"/>
</dbReference>
<dbReference type="Proteomes" id="UP000290958">
    <property type="component" value="Unassembled WGS sequence"/>
</dbReference>
<organism evidence="2 3">
    <name type="scientific">Sphingobium fluviale</name>
    <dbReference type="NCBI Taxonomy" id="2506423"/>
    <lineage>
        <taxon>Bacteria</taxon>
        <taxon>Pseudomonadati</taxon>
        <taxon>Pseudomonadota</taxon>
        <taxon>Alphaproteobacteria</taxon>
        <taxon>Sphingomonadales</taxon>
        <taxon>Sphingomonadaceae</taxon>
        <taxon>Sphingobium</taxon>
    </lineage>
</organism>
<gene>
    <name evidence="2" type="ORF">EQG66_09110</name>
</gene>
<accession>A0A4Q1KGD7</accession>
<dbReference type="GO" id="GO:0004668">
    <property type="term" value="F:protein-arginine deiminase activity"/>
    <property type="evidence" value="ECO:0007669"/>
    <property type="project" value="InterPro"/>
</dbReference>
<name>A0A4Q1KGD7_9SPHN</name>
<protein>
    <submittedName>
        <fullName evidence="2">Agmatine deiminase family protein</fullName>
    </submittedName>
</protein>
<dbReference type="PANTHER" id="PTHR31377">
    <property type="entry name" value="AGMATINE DEIMINASE-RELATED"/>
    <property type="match status" value="1"/>
</dbReference>
<keyword evidence="1" id="KW-0378">Hydrolase</keyword>
<dbReference type="SUPFAM" id="SSF55909">
    <property type="entry name" value="Pentein"/>
    <property type="match status" value="1"/>
</dbReference>
<dbReference type="AlphaFoldDB" id="A0A4Q1KGD7"/>